<reference evidence="2 3" key="1">
    <citation type="journal article" date="2018" name="Mol. Biol. Evol.">
        <title>Broad Genomic Sampling Reveals a Smut Pathogenic Ancestry of the Fungal Clade Ustilaginomycotina.</title>
        <authorList>
            <person name="Kijpornyongpan T."/>
            <person name="Mondo S.J."/>
            <person name="Barry K."/>
            <person name="Sandor L."/>
            <person name="Lee J."/>
            <person name="Lipzen A."/>
            <person name="Pangilinan J."/>
            <person name="LaButti K."/>
            <person name="Hainaut M."/>
            <person name="Henrissat B."/>
            <person name="Grigoriev I.V."/>
            <person name="Spatafora J.W."/>
            <person name="Aime M.C."/>
        </authorList>
    </citation>
    <scope>NUCLEOTIDE SEQUENCE [LARGE SCALE GENOMIC DNA]</scope>
    <source>
        <strain evidence="2 3">MCA 4718</strain>
    </source>
</reference>
<evidence type="ECO:0000313" key="2">
    <source>
        <dbReference type="EMBL" id="PWN18807.1"/>
    </source>
</evidence>
<dbReference type="EMBL" id="KZ819334">
    <property type="protein sequence ID" value="PWN18807.1"/>
    <property type="molecule type" value="Genomic_DNA"/>
</dbReference>
<organism evidence="2 3">
    <name type="scientific">Pseudomicrostroma glucosiphilum</name>
    <dbReference type="NCBI Taxonomy" id="1684307"/>
    <lineage>
        <taxon>Eukaryota</taxon>
        <taxon>Fungi</taxon>
        <taxon>Dikarya</taxon>
        <taxon>Basidiomycota</taxon>
        <taxon>Ustilaginomycotina</taxon>
        <taxon>Exobasidiomycetes</taxon>
        <taxon>Microstromatales</taxon>
        <taxon>Microstromatales incertae sedis</taxon>
        <taxon>Pseudomicrostroma</taxon>
    </lineage>
</organism>
<proteinExistence type="predicted"/>
<dbReference type="Proteomes" id="UP000245942">
    <property type="component" value="Unassembled WGS sequence"/>
</dbReference>
<gene>
    <name evidence="2" type="ORF">BCV69DRAFT_63524</name>
</gene>
<accession>A0A316U0G5</accession>
<name>A0A316U0G5_9BASI</name>
<feature type="region of interest" description="Disordered" evidence="1">
    <location>
        <begin position="60"/>
        <end position="83"/>
    </location>
</feature>
<sequence length="186" mass="20125">MGKGAILGPATTVGFLIPPAVPFHTPSIGLWSSRPAHEGHQDRLGGLSVVLWCHIPVQSGEWSPRPDRQQWRAEAPARRDRTPSRLPITPFLPRLASTSDLKSRPGGYAQKGGCWELEGARELRSYFGQNWLHSSPLFLITLPLDLALAAAHITPLVGSVGGSGPSNEQCMVRDIYGPDHLLSSIA</sequence>
<dbReference type="GeneID" id="37017150"/>
<dbReference type="AlphaFoldDB" id="A0A316U0G5"/>
<evidence type="ECO:0000313" key="3">
    <source>
        <dbReference type="Proteomes" id="UP000245942"/>
    </source>
</evidence>
<evidence type="ECO:0000256" key="1">
    <source>
        <dbReference type="SAM" id="MobiDB-lite"/>
    </source>
</evidence>
<feature type="compositionally biased region" description="Basic and acidic residues" evidence="1">
    <location>
        <begin position="64"/>
        <end position="83"/>
    </location>
</feature>
<protein>
    <submittedName>
        <fullName evidence="2">Uncharacterized protein</fullName>
    </submittedName>
</protein>
<keyword evidence="3" id="KW-1185">Reference proteome</keyword>
<dbReference type="RefSeq" id="XP_025345967.1">
    <property type="nucleotide sequence ID" value="XM_025495416.1"/>
</dbReference>